<evidence type="ECO:0000313" key="3">
    <source>
        <dbReference type="EMBL" id="KAK3602536.1"/>
    </source>
</evidence>
<protein>
    <submittedName>
        <fullName evidence="3">Uncharacterized protein</fullName>
    </submittedName>
</protein>
<dbReference type="SMART" id="SM00209">
    <property type="entry name" value="TSP1"/>
    <property type="match status" value="4"/>
</dbReference>
<keyword evidence="4" id="KW-1185">Reference proteome</keyword>
<dbReference type="EMBL" id="JAEAOA010000298">
    <property type="protein sequence ID" value="KAK3602536.1"/>
    <property type="molecule type" value="Genomic_DNA"/>
</dbReference>
<dbReference type="InterPro" id="IPR000884">
    <property type="entry name" value="TSP1_rpt"/>
</dbReference>
<dbReference type="PRINTS" id="PR01705">
    <property type="entry name" value="TSP1REPEAT"/>
</dbReference>
<dbReference type="FunFam" id="2.20.100.10:FF:000001">
    <property type="entry name" value="semaphorin-5A isoform X1"/>
    <property type="match status" value="3"/>
</dbReference>
<name>A0AAE0W5R8_9BIVA</name>
<keyword evidence="1" id="KW-0677">Repeat</keyword>
<evidence type="ECO:0000313" key="4">
    <source>
        <dbReference type="Proteomes" id="UP001195483"/>
    </source>
</evidence>
<evidence type="ECO:0000256" key="2">
    <source>
        <dbReference type="ARBA" id="ARBA00023157"/>
    </source>
</evidence>
<dbReference type="FunFam" id="2.20.100.10:FF:000007">
    <property type="entry name" value="Thrombospondin 1"/>
    <property type="match status" value="1"/>
</dbReference>
<dbReference type="PROSITE" id="PS50092">
    <property type="entry name" value="TSP1"/>
    <property type="match status" value="4"/>
</dbReference>
<evidence type="ECO:0000256" key="1">
    <source>
        <dbReference type="ARBA" id="ARBA00022737"/>
    </source>
</evidence>
<reference evidence="3" key="2">
    <citation type="journal article" date="2021" name="Genome Biol. Evol.">
        <title>Developing a high-quality reference genome for a parasitic bivalve with doubly uniparental inheritance (Bivalvia: Unionida).</title>
        <authorList>
            <person name="Smith C.H."/>
        </authorList>
    </citation>
    <scope>NUCLEOTIDE SEQUENCE</scope>
    <source>
        <strain evidence="3">CHS0354</strain>
        <tissue evidence="3">Mantle</tissue>
    </source>
</reference>
<dbReference type="AlphaFoldDB" id="A0AAE0W5R8"/>
<gene>
    <name evidence="3" type="ORF">CHS0354_003788</name>
</gene>
<proteinExistence type="predicted"/>
<dbReference type="SUPFAM" id="SSF82895">
    <property type="entry name" value="TSP-1 type 1 repeat"/>
    <property type="match status" value="4"/>
</dbReference>
<accession>A0AAE0W5R8</accession>
<dbReference type="Gene3D" id="2.20.100.10">
    <property type="entry name" value="Thrombospondin type-1 (TSP1) repeat"/>
    <property type="match status" value="4"/>
</dbReference>
<organism evidence="3 4">
    <name type="scientific">Potamilus streckersoni</name>
    <dbReference type="NCBI Taxonomy" id="2493646"/>
    <lineage>
        <taxon>Eukaryota</taxon>
        <taxon>Metazoa</taxon>
        <taxon>Spiralia</taxon>
        <taxon>Lophotrochozoa</taxon>
        <taxon>Mollusca</taxon>
        <taxon>Bivalvia</taxon>
        <taxon>Autobranchia</taxon>
        <taxon>Heteroconchia</taxon>
        <taxon>Palaeoheterodonta</taxon>
        <taxon>Unionida</taxon>
        <taxon>Unionoidea</taxon>
        <taxon>Unionidae</taxon>
        <taxon>Ambleminae</taxon>
        <taxon>Lampsilini</taxon>
        <taxon>Potamilus</taxon>
    </lineage>
</organism>
<feature type="non-terminal residue" evidence="3">
    <location>
        <position position="261"/>
    </location>
</feature>
<comment type="caution">
    <text evidence="3">The sequence shown here is derived from an EMBL/GenBank/DDBJ whole genome shotgun (WGS) entry which is preliminary data.</text>
</comment>
<dbReference type="InterPro" id="IPR052065">
    <property type="entry name" value="Compl_asym_regulator"/>
</dbReference>
<dbReference type="Pfam" id="PF00090">
    <property type="entry name" value="TSP_1"/>
    <property type="match status" value="4"/>
</dbReference>
<dbReference type="InterPro" id="IPR036383">
    <property type="entry name" value="TSP1_rpt_sf"/>
</dbReference>
<dbReference type="Proteomes" id="UP001195483">
    <property type="component" value="Unassembled WGS sequence"/>
</dbReference>
<reference evidence="3" key="3">
    <citation type="submission" date="2023-05" db="EMBL/GenBank/DDBJ databases">
        <authorList>
            <person name="Smith C.H."/>
        </authorList>
    </citation>
    <scope>NUCLEOTIDE SEQUENCE</scope>
    <source>
        <strain evidence="3">CHS0354</strain>
        <tissue evidence="3">Mantle</tissue>
    </source>
</reference>
<dbReference type="PANTHER" id="PTHR22906">
    <property type="entry name" value="PROPERDIN"/>
    <property type="match status" value="1"/>
</dbReference>
<reference evidence="3" key="1">
    <citation type="journal article" date="2021" name="Genome Biol. Evol.">
        <title>A High-Quality Reference Genome for a Parasitic Bivalve with Doubly Uniparental Inheritance (Bivalvia: Unionida).</title>
        <authorList>
            <person name="Smith C.H."/>
        </authorList>
    </citation>
    <scope>NUCLEOTIDE SEQUENCE</scope>
    <source>
        <strain evidence="3">CHS0354</strain>
    </source>
</reference>
<keyword evidence="2" id="KW-1015">Disulfide bond</keyword>
<sequence>MGIGRYGANGVRAVQLVEQGLHIEGGPVITQDHLNGSWTPWGSWTTCSATCGRGIHHRSRTCTNPFLYNGWKYCDGDSSEYIDCQIRSCEVNGGWTTWGAWTNCSASCGKGIHHRIRTCTSPSPDNGGKYCDGDPTEYTECQTESCEVNGGWALWGLWSACSTTCGIGIRHRSRTCTNPTPAHGGKYCDSDSTEYTACQIRTCEVNGGWTAWGAWTNCSASCGKGIHHRIRTCTSPSPANGGKFCDGDPTEYTECQTASCE</sequence>